<feature type="region of interest" description="Disordered" evidence="15">
    <location>
        <begin position="899"/>
        <end position="947"/>
    </location>
</feature>
<dbReference type="InterPro" id="IPR034666">
    <property type="entry name" value="ARPC2/4"/>
</dbReference>
<evidence type="ECO:0000313" key="16">
    <source>
        <dbReference type="EMBL" id="GHP11119.1"/>
    </source>
</evidence>
<evidence type="ECO:0000256" key="5">
    <source>
        <dbReference type="ARBA" id="ARBA00012560"/>
    </source>
</evidence>
<evidence type="ECO:0000256" key="3">
    <source>
        <dbReference type="ARBA" id="ARBA00005684"/>
    </source>
</evidence>
<dbReference type="GO" id="GO:0004134">
    <property type="term" value="F:4-alpha-glucanotransferase activity"/>
    <property type="evidence" value="ECO:0007669"/>
    <property type="project" value="UniProtKB-EC"/>
</dbReference>
<evidence type="ECO:0000256" key="2">
    <source>
        <dbReference type="ARBA" id="ARBA00004245"/>
    </source>
</evidence>
<comment type="subcellular location">
    <subcellularLocation>
        <location evidence="2">Cytoplasm</location>
        <location evidence="2">Cytoskeleton</location>
    </subcellularLocation>
</comment>
<dbReference type="EMBL" id="BNJQ01000032">
    <property type="protein sequence ID" value="GHP11119.1"/>
    <property type="molecule type" value="Genomic_DNA"/>
</dbReference>
<evidence type="ECO:0000256" key="9">
    <source>
        <dbReference type="ARBA" id="ARBA00023203"/>
    </source>
</evidence>
<comment type="catalytic activity">
    <reaction evidence="1 14">
        <text>Transfers a segment of a (1-&gt;4)-alpha-D-glucan to a new position in an acceptor, which may be glucose or a (1-&gt;4)-alpha-D-glucan.</text>
        <dbReference type="EC" id="2.4.1.25"/>
    </reaction>
</comment>
<proteinExistence type="inferred from homology"/>
<dbReference type="Pfam" id="PF04045">
    <property type="entry name" value="P34-Arc"/>
    <property type="match status" value="1"/>
</dbReference>
<dbReference type="NCBIfam" id="TIGR00217">
    <property type="entry name" value="malQ"/>
    <property type="match status" value="1"/>
</dbReference>
<keyword evidence="11 14" id="KW-0119">Carbohydrate metabolism</keyword>
<comment type="caution">
    <text evidence="16">The sequence shown here is derived from an EMBL/GenBank/DDBJ whole genome shotgun (WGS) entry which is preliminary data.</text>
</comment>
<dbReference type="NCBIfam" id="NF011080">
    <property type="entry name" value="PRK14508.1-3"/>
    <property type="match status" value="1"/>
</dbReference>
<comment type="similarity">
    <text evidence="3 14">Belongs to the disproportionating enzyme family.</text>
</comment>
<evidence type="ECO:0000256" key="10">
    <source>
        <dbReference type="ARBA" id="ARBA00023212"/>
    </source>
</evidence>
<dbReference type="PANTHER" id="PTHR32438">
    <property type="entry name" value="4-ALPHA-GLUCANOTRANSFERASE DPE1, CHLOROPLASTIC/AMYLOPLASTIC"/>
    <property type="match status" value="1"/>
</dbReference>
<evidence type="ECO:0000256" key="8">
    <source>
        <dbReference type="ARBA" id="ARBA00022679"/>
    </source>
</evidence>
<keyword evidence="7 14" id="KW-0328">Glycosyltransferase</keyword>
<keyword evidence="9" id="KW-0009">Actin-binding</keyword>
<dbReference type="OrthoDB" id="6123450at2759"/>
<keyword evidence="8 14" id="KW-0808">Transferase</keyword>
<reference evidence="16" key="1">
    <citation type="submission" date="2020-10" db="EMBL/GenBank/DDBJ databases">
        <title>Unveiling of a novel bifunctional photoreceptor, Dualchrome1, isolated from a cosmopolitan green alga.</title>
        <authorList>
            <person name="Suzuki S."/>
            <person name="Kawachi M."/>
        </authorList>
    </citation>
    <scope>NUCLEOTIDE SEQUENCE</scope>
    <source>
        <strain evidence="16">NIES 2893</strain>
    </source>
</reference>
<evidence type="ECO:0000256" key="7">
    <source>
        <dbReference type="ARBA" id="ARBA00022676"/>
    </source>
</evidence>
<keyword evidence="10" id="KW-0206">Cytoskeleton</keyword>
<comment type="similarity">
    <text evidence="4">Belongs to the ARPC2 family.</text>
</comment>
<keyword evidence="6" id="KW-0963">Cytoplasm</keyword>
<evidence type="ECO:0000256" key="11">
    <source>
        <dbReference type="ARBA" id="ARBA00023277"/>
    </source>
</evidence>
<gene>
    <name evidence="16" type="ORF">PPROV_000984900</name>
</gene>
<dbReference type="GO" id="GO:0005975">
    <property type="term" value="P:carbohydrate metabolic process"/>
    <property type="evidence" value="ECO:0007669"/>
    <property type="project" value="InterPro"/>
</dbReference>
<dbReference type="GO" id="GO:0034314">
    <property type="term" value="P:Arp2/3 complex-mediated actin nucleation"/>
    <property type="evidence" value="ECO:0007669"/>
    <property type="project" value="InterPro"/>
</dbReference>
<dbReference type="EC" id="2.4.1.25" evidence="5 14"/>
<dbReference type="PANTHER" id="PTHR32438:SF5">
    <property type="entry name" value="4-ALPHA-GLUCANOTRANSFERASE DPE1, CHLOROPLASTIC_AMYLOPLASTIC"/>
    <property type="match status" value="1"/>
</dbReference>
<dbReference type="AlphaFoldDB" id="A0A830I225"/>
<organism evidence="16 17">
    <name type="scientific">Pycnococcus provasolii</name>
    <dbReference type="NCBI Taxonomy" id="41880"/>
    <lineage>
        <taxon>Eukaryota</taxon>
        <taxon>Viridiplantae</taxon>
        <taxon>Chlorophyta</taxon>
        <taxon>Pseudoscourfieldiophyceae</taxon>
        <taxon>Pseudoscourfieldiales</taxon>
        <taxon>Pycnococcaceae</taxon>
        <taxon>Pycnococcus</taxon>
    </lineage>
</organism>
<dbReference type="Proteomes" id="UP000660262">
    <property type="component" value="Unassembled WGS sequence"/>
</dbReference>
<evidence type="ECO:0000256" key="13">
    <source>
        <dbReference type="ARBA" id="ARBA00031501"/>
    </source>
</evidence>
<evidence type="ECO:0000313" key="17">
    <source>
        <dbReference type="Proteomes" id="UP000660262"/>
    </source>
</evidence>
<evidence type="ECO:0000256" key="15">
    <source>
        <dbReference type="SAM" id="MobiDB-lite"/>
    </source>
</evidence>
<dbReference type="SUPFAM" id="SSF51445">
    <property type="entry name" value="(Trans)glycosidases"/>
    <property type="match status" value="1"/>
</dbReference>
<keyword evidence="17" id="KW-1185">Reference proteome</keyword>
<dbReference type="GO" id="GO:0030041">
    <property type="term" value="P:actin filament polymerization"/>
    <property type="evidence" value="ECO:0007669"/>
    <property type="project" value="InterPro"/>
</dbReference>
<evidence type="ECO:0000256" key="14">
    <source>
        <dbReference type="RuleBase" id="RU361207"/>
    </source>
</evidence>
<dbReference type="SUPFAM" id="SSF69645">
    <property type="entry name" value="Arp2/3 complex subunits"/>
    <property type="match status" value="2"/>
</dbReference>
<dbReference type="GO" id="GO:0005885">
    <property type="term" value="C:Arp2/3 protein complex"/>
    <property type="evidence" value="ECO:0007669"/>
    <property type="project" value="InterPro"/>
</dbReference>
<dbReference type="Gene3D" id="3.20.20.80">
    <property type="entry name" value="Glycosidases"/>
    <property type="match status" value="1"/>
</dbReference>
<dbReference type="InterPro" id="IPR003385">
    <property type="entry name" value="Glyco_hydro_77"/>
</dbReference>
<feature type="compositionally biased region" description="Basic and acidic residues" evidence="15">
    <location>
        <begin position="916"/>
        <end position="931"/>
    </location>
</feature>
<accession>A0A830I225</accession>
<dbReference type="Gene3D" id="3.30.1460.20">
    <property type="match status" value="2"/>
</dbReference>
<evidence type="ECO:0000256" key="12">
    <source>
        <dbReference type="ARBA" id="ARBA00031423"/>
    </source>
</evidence>
<sequence length="947" mass="104257">MSSANVGGQEPRESRILHTLFTRQLDALAAGKPETFDVRTVEFDDVQYHVLANPRENESRIALSLAAPNASLPEGAVEDVRAHLKASSLAGAVEEAAPERGFQLTLHCDLSRFPTAEPQRSAAIAAVASIRAAAMGAPVRRALARLQDGTSSNDSVSTVCYRTGEAYFMCPKTDAVTFVFPVRCRDNADATIACNFLQAFGERRGLRHGAPPSRWDREPPLELRSCDPKLANGANGGYVSFTLERRHVENGRLESAVWSTICFPAYASRHIKCSKAFFHSRMRRRTDTLLNVLNQAKPEKKDREKKTASGRTFLRAATHVRASTAAAHAHAAKHASCTRAAGRHLPRNVASRSQRRADRVVSPAATTLGEALPEGYDKLGKKPDDGRCAGVILHPTSLEGPYGCGEAGSQASYAFVDYLADAGFTIWQVLPLVPPEQEYWSPYSGTNASCGNELLISVDRLVAWGLVTQSDADALAAQIASDARWKWKCDFDAAVKAKMPLLEKAADALLKLDGESELGKQFELFKSDPLTQSWLPDAAIFDAIQSMPENHKVDWWEWQDESLRNRDKSALAKVASENEERIARFEAVQFLFHAAWLELKEYANARGVKLLGDIPIYVGGNSADVWANRELFEMENVSGVPPDAFSDDGQLWGSPLFDWAAQKKSGFVWWRRRIERLLELHDMVRIDHFRAFAGYWSVPADSETAKSGKWRQGPGEAFFDALKDVLPASKLVAEDLGIITDDVNSLRAHIGAPGMVVLQFAFGGGGNGNTHLPHNYEVNSVVYTGTHDNETTLGWYRGQPEEVKKYVSQYLDDGAGSLTKTKPLEEKDATRRLMGLAMQCASRTAIVPAQDLLLLTNDEGRMNTPGVAVGNWAYRVDGGVDALRKASVDWMAETLPLYRRGKPRPKPDDLLTPYESPKEVSDDKTEKKSSNEKSGNGWLSRLFGLGK</sequence>
<evidence type="ECO:0000256" key="4">
    <source>
        <dbReference type="ARBA" id="ARBA00007192"/>
    </source>
</evidence>
<protein>
    <recommendedName>
        <fullName evidence="5 14">4-alpha-glucanotransferase</fullName>
        <ecNumber evidence="5 14">2.4.1.25</ecNumber>
    </recommendedName>
    <alternativeName>
        <fullName evidence="12 14">Amylomaltase</fullName>
    </alternativeName>
    <alternativeName>
        <fullName evidence="13 14">Disproportionating enzyme</fullName>
    </alternativeName>
</protein>
<name>A0A830I225_9CHLO</name>
<dbReference type="InterPro" id="IPR007188">
    <property type="entry name" value="ARPC2"/>
</dbReference>
<evidence type="ECO:0000256" key="6">
    <source>
        <dbReference type="ARBA" id="ARBA00022490"/>
    </source>
</evidence>
<dbReference type="Pfam" id="PF02446">
    <property type="entry name" value="Glyco_hydro_77"/>
    <property type="match status" value="1"/>
</dbReference>
<evidence type="ECO:0000256" key="1">
    <source>
        <dbReference type="ARBA" id="ARBA00000439"/>
    </source>
</evidence>
<dbReference type="InterPro" id="IPR017853">
    <property type="entry name" value="GH"/>
</dbReference>
<dbReference type="GO" id="GO:0003779">
    <property type="term" value="F:actin binding"/>
    <property type="evidence" value="ECO:0007669"/>
    <property type="project" value="UniProtKB-KW"/>
</dbReference>